<proteinExistence type="predicted"/>
<evidence type="ECO:0000313" key="1">
    <source>
        <dbReference type="EMBL" id="OYS14560.1"/>
    </source>
</evidence>
<gene>
    <name evidence="1" type="ORF">CBF50_01785</name>
</gene>
<name>A0A9X6RX16_LACJH</name>
<dbReference type="RefSeq" id="WP_094498012.1">
    <property type="nucleotide sequence ID" value="NZ_NGOD01000073.1"/>
</dbReference>
<organism evidence="1 2">
    <name type="scientific">Lactobacillus johnsonii</name>
    <dbReference type="NCBI Taxonomy" id="33959"/>
    <lineage>
        <taxon>Bacteria</taxon>
        <taxon>Bacillati</taxon>
        <taxon>Bacillota</taxon>
        <taxon>Bacilli</taxon>
        <taxon>Lactobacillales</taxon>
        <taxon>Lactobacillaceae</taxon>
        <taxon>Lactobacillus</taxon>
    </lineage>
</organism>
<dbReference type="EMBL" id="NGOH01000031">
    <property type="protein sequence ID" value="OYS14560.1"/>
    <property type="molecule type" value="Genomic_DNA"/>
</dbReference>
<dbReference type="AlphaFoldDB" id="A0A9X6RX16"/>
<sequence>MTVDEKVVTSDKLVAHSIDFVEQFSDNVKTLLGAMGHVRMHPMTSGTQIQTYKKETKEAASRTVSEGEVIPLTQVSRTKDKVYTLSLTDKLRKVTTFEAIQQDGFDQAVTFTDQRLLSIAQKNAKKDFFSALTSKGTTTTSGNALQGAISSGLGKLAGLFEDVDNVGTTIVYANPSDVYGYLGKAQITTQTAFGLKYLQDFLNADVVFLSTSIPEGKVVLTVDNNINFYYVDMHGQAGNAFNMTVDETGLIGVTHSRLDDSLSYQTVAAGGWLILPERTDGIVTSSITVPKQPQDENKGNRAEQ</sequence>
<comment type="caution">
    <text evidence="1">The sequence shown here is derived from an EMBL/GenBank/DDBJ whole genome shotgun (WGS) entry which is preliminary data.</text>
</comment>
<reference evidence="1 2" key="2">
    <citation type="submission" date="2017-09" db="EMBL/GenBank/DDBJ databases">
        <title>Tripartite evolution among Lactobacillus johnsonii, Lactobacillus taiwanensis, Lactobacillus reuteri and their rodent host.</title>
        <authorList>
            <person name="Wang T."/>
            <person name="Knowles S."/>
            <person name="Cheng C."/>
        </authorList>
    </citation>
    <scope>NUCLEOTIDE SEQUENCE [LARGE SCALE GENOMIC DNA]</scope>
    <source>
        <strain evidence="1 2">117c</strain>
    </source>
</reference>
<evidence type="ECO:0000313" key="2">
    <source>
        <dbReference type="Proteomes" id="UP000215693"/>
    </source>
</evidence>
<accession>A0A9X6RX16</accession>
<reference evidence="1 2" key="1">
    <citation type="submission" date="2017-04" db="EMBL/GenBank/DDBJ databases">
        <authorList>
            <person name="Lin X.B."/>
            <person name="Stothard P."/>
            <person name="Tasseva G."/>
            <person name="Walter J."/>
        </authorList>
    </citation>
    <scope>NUCLEOTIDE SEQUENCE [LARGE SCALE GENOMIC DNA]</scope>
    <source>
        <strain evidence="1 2">117c</strain>
    </source>
</reference>
<evidence type="ECO:0008006" key="3">
    <source>
        <dbReference type="Google" id="ProtNLM"/>
    </source>
</evidence>
<dbReference type="Proteomes" id="UP000215693">
    <property type="component" value="Unassembled WGS sequence"/>
</dbReference>
<protein>
    <recommendedName>
        <fullName evidence="3">Phage protein</fullName>
    </recommendedName>
</protein>